<dbReference type="Gene3D" id="3.30.559.10">
    <property type="entry name" value="Chloramphenicol acetyltransferase-like domain"/>
    <property type="match status" value="3"/>
</dbReference>
<dbReference type="PROSITE" id="PS00455">
    <property type="entry name" value="AMP_BINDING"/>
    <property type="match status" value="2"/>
</dbReference>
<dbReference type="Gene3D" id="3.40.50.1820">
    <property type="entry name" value="alpha/beta hydrolase"/>
    <property type="match status" value="1"/>
</dbReference>
<dbReference type="GO" id="GO:0072330">
    <property type="term" value="P:monocarboxylic acid biosynthetic process"/>
    <property type="evidence" value="ECO:0007669"/>
    <property type="project" value="UniProtKB-ARBA"/>
</dbReference>
<organism evidence="7 8">
    <name type="scientific">Actinomadura litoris</name>
    <dbReference type="NCBI Taxonomy" id="2678616"/>
    <lineage>
        <taxon>Bacteria</taxon>
        <taxon>Bacillati</taxon>
        <taxon>Actinomycetota</taxon>
        <taxon>Actinomycetes</taxon>
        <taxon>Streptosporangiales</taxon>
        <taxon>Thermomonosporaceae</taxon>
        <taxon>Actinomadura</taxon>
    </lineage>
</organism>
<dbReference type="Pfam" id="PF00550">
    <property type="entry name" value="PP-binding"/>
    <property type="match status" value="3"/>
</dbReference>
<comment type="similarity">
    <text evidence="2">Belongs to the ATP-dependent AMP-binding enzyme family.</text>
</comment>
<dbReference type="InterPro" id="IPR001242">
    <property type="entry name" value="Condensation_dom"/>
</dbReference>
<dbReference type="FunFam" id="3.40.50.980:FF:000001">
    <property type="entry name" value="Non-ribosomal peptide synthetase"/>
    <property type="match status" value="3"/>
</dbReference>
<dbReference type="InterPro" id="IPR000873">
    <property type="entry name" value="AMP-dep_synth/lig_dom"/>
</dbReference>
<comment type="cofactor">
    <cofactor evidence="1">
        <name>pantetheine 4'-phosphate</name>
        <dbReference type="ChEBI" id="CHEBI:47942"/>
    </cofactor>
</comment>
<dbReference type="SMART" id="SM00824">
    <property type="entry name" value="PKS_TE"/>
    <property type="match status" value="1"/>
</dbReference>
<sequence>MIPLSYAQERLWFLHQLEGPSPLYNLPTAMRLTGALDRAALRAALGDLAERHESLRTLVADKGEGPEQVILDGVQPELAEVRSTPDRIDADLGRAARHGFDLTAEIPLRATLFETGPGEHVLLVLVHHIAGDGWSMPLLARDLMTAYAARLSGGAPGWEPLPVQYADYTLWQREVLGSPDDPESEISGQLAFWTRALAGLPEELDLPYDRPRPAEPSHRGDVLAFQVPAEVHVRLHDLARERRSSVYMVVQAALAVLLNRLGGGEDVPIGTPVAGRTDEAMEDLVGLFVNTLVMRTDLSGDPAFLDLLDRVRDYSLDAYANQETPFERLVEELNPTRSMGRHPLFQTMLTWNNNDRSAAENAASRLGGLTVAAHAAETGTARFDLSFSLEERFDASGKPLGLAGACVYSTDLFERSSAETLVERFRRVLAAVAEAPELRVSKIDVLGAAERERVVSAWNATALDVAPGSVPSLLAGRGDGVALVCDGVELSYAELNARVDALARVLVGRGVGAGDLVAVALPRSVELVVGLLAVMRSGAAFVPIDTSYPADRIAFMIEDASPVLALVDDSTRDAVPGVAHLSMAESHEAADVALPEINAAQPAYVIFTSGSTGRPKGVVIPHGALTNFLSSMQDRFGLDAGDRLLAVTTVGFDIAGLELFLPLVTGAGVVLATGDQAADPGELVELVARHGVTALQATPGLWRALVEHDVSAFSDVRVLVGGEALPSDLAGQLAKAGRSVTNLYGPTETTIWSTADEVESSDFSIGRPIGNTQVYVLDAGLSPVAPGVAGELYIAGDGLAHGYLNRPALSAERFVACPFGAAGTRMYRTGDLARWTSDGELEYLGRLDHQVKIRGFRIELGEIETVLATHPQVSRVVVVAREDAVGAARLVAYVVPEESVDEQDLRRHLGAALPPYMVPSAFVMLDELPLTPNGKIDRKALPEPEFGMVKAGREPRSPREEILCGLFAEVLGLPKVSIDDDFFQRGGHSLMALRLMSRIRSTLDVELPMRRLFETPTVAGLADVLETAGGARTGIVAGPRPARLPVSFAQRRLWFLQQLEGPSPVYNVPTALRLSGALDRAALQAALGDLVERHETLRTVFAEDAEGLHQIVLEDVRPELVVARTTEEFLDRDLERAAGQPFDLSAEIPLRAGLFELGTDEHVLLLVAHHIASDGGWSAPVMIRDLTTAYTARTAGRAPGWEPLPVQYADFTLWQRDLLGSEDDPDSVVSRQVAFWRDALADLPAELTLPADRPRPPMPTYQGGTTPVMLPADLHRRLVELAQARQASLFMVVQAGVAALLSRLGGGEDVPIGTPVAGRTDDALDDLIGFFVNTLVLRTDVSGDPTFGELVDRVRESDLAAYAHQDVPFERLVEVLNPARSMARHPLFQTMIAFNNVDQQATMGGTVRLPGLSVASQQVGASGARFDLLFALGDAYAADGSPAGVKGHLEYGSDLFDPETARAIAEGLVRVLESAADAPDTPVGDLTLLDEATRDRVLVEWNDTARPVPEASVAELFERQAAATPDAVALVHGDTSLTYADLDARANRLARHLVARGVAPERFVAVAMPRSHEAVVALLAILKAGGAYLPVDPGYPADRIAFMLADADPVLVLTARATAGLVDGGGLVLDDPDVASAIAAEPAAPPRRNGEPLPRHPAYAIYTSGSTGRPKGVVVEQRGVGELAAWAAAEFGGRLGHVLATTSLNFDVSVFEIFGPLLSGGTVEIEADLLALSGRPRTATLVSGVPSAFAELIAGGLLDTSADCAVLAGEALSGRAAAEIRAAVGASRIANIYGPTEATVYAAAWYCDGPVTGTPPIGRPIDNTRAYVLDARLRPVPPGVVGELYLAGGGLARGYLNRPGLTAERFVADPLGGPGERMYRTGDRVRWTRDGELQYLGRVDHQVKVRGFRIEPGEIEAVLTAHPGVSRAVVVEREDQPGDRRLVGYAVAAEGMAPDPAALRDHVGLSLPEYMVPSAVVLLDGLPLTPNGKLDRAALPAPEYAAATSGREPRTPGEEVLCRLFAEVLGLPRVSVDDDFFALGGHSLLVTRLAGRIRSELEIEVSVRQIFDAPTVAALAATLDELGGARAPLTRAVRPDRLPLSFAQNRLWLLHRIEGPNPTYNQPVAVRLTGALDVEALRDALADLADRHESLRTVFAEDASGPFQRIIGAGEARPELRVTAAAEDELDAELRRAARVTFDLETDLPLRAHLVETAPGDHVLLLVAHHIATDGWSMPLTVRDLITAYTARCAGGAPAWAPLPVQYADYTLWQQRTLGSEDDPDSLVSAQLAHWRDALAGLPEELPLPFDRRRPATPSHQGERLRFEVPADVHAGLNELARRHRASLFMVVQAGVAALLSRLGAGEDVPIGTPVAGRSDDALDDLIGFFVNTLVLRTDTSGNPTFGELLDRVREGDLAAFANQDVPFERLVEVVNPARSMARHPLFQTMIAFNNNDARGLEDSGRRLPGLTVAGHPAATGVARFDLLFVVEERRSAEGGIGGTLEYSADLFDAETARAITDRLVRLLAQVAERPDAPLDRIEVLDEGERRRVLHDWNATARPVPARLPVELVEDRVAATPDAMAVATDTGLLTYAELDARANRLAHLLAGRGIGPEQAVAIALPRGLDQVVAVLAVLKTGAAYLPLDLGYPADRIAFMLADTRPACVITTADAALPGAGLPRVLLDDPALLAGLPEHAPDGAARHPAHPAYVIYTSGSTGRPKGVVMPSGALANLVAWHNAEGGGPGTRVAQFAALGFDSSAREILTALAGGKCLMIMDEDVRRDPRALAHWLERHRVQEIRMPNVMLAALCEAAAEDGLTLPDLLDLGQGGEALRLTPQVGAFLRAVPGRTLRNNYGPSETHAVTTAPVDPGSGADAPIGRPMWNTRAYVLDAALRPVAPGVAGELYIAGDALARGYLNRPGTTAERFVACPFGGPGERMYRTGDRVRWTRGGDLEFLGRADDQLKIRGFRVEPGEIEAALAARSDIGDAAVAAAGSPARLVAYVVARPGAALDLAAVRGGLAARLPDYMVPAAFVELDALPLTPSGKLDRRALPEPQDDVAPGRPAMSPHEDLLCGLFAEALGLERVGPEDNFFELGGHSLLAARLMRRVEATLGVKLAVRRLFEAPTAAGLADVITADHAYDSYQVVLPLRSAGTRPPLFCVHPASGLSWCYSVLLHHLGAEHPVYGLQAVAGDAGGLPGTVEEMAAGYVERIREIQPEGPYRLLGWSFGGNVAYAIATELQSRGAEVELLALVDSYPSGRDRGVPEPTERSVVEMILKAVGFDYDESDLEAGRFPVERYLEYLRQENNSAGYLDEDELFAMKDVFLNNARLLWHSTPGRYQGEVLFFESTGPLGRDLWEPYVDGAIDGHDIDRGHEELLTAPESVERIGAELSRRLR</sequence>
<accession>A0A7K1KXX2</accession>
<dbReference type="InterPro" id="IPR025110">
    <property type="entry name" value="AMP-bd_C"/>
</dbReference>
<dbReference type="CDD" id="cd12116">
    <property type="entry name" value="A_NRPS_Ta1_like"/>
    <property type="match status" value="1"/>
</dbReference>
<evidence type="ECO:0000259" key="6">
    <source>
        <dbReference type="PROSITE" id="PS50075"/>
    </source>
</evidence>
<name>A0A7K1KXX2_9ACTN</name>
<dbReference type="RefSeq" id="WP_156215884.1">
    <property type="nucleotide sequence ID" value="NZ_WOFH01000003.1"/>
</dbReference>
<dbReference type="FunFam" id="1.10.1200.10:FF:000016">
    <property type="entry name" value="Non-ribosomal peptide synthase"/>
    <property type="match status" value="2"/>
</dbReference>
<dbReference type="InterPro" id="IPR010071">
    <property type="entry name" value="AA_adenyl_dom"/>
</dbReference>
<dbReference type="FunFam" id="3.30.300.30:FF:000010">
    <property type="entry name" value="Enterobactin synthetase component F"/>
    <property type="match status" value="3"/>
</dbReference>
<dbReference type="SUPFAM" id="SSF53474">
    <property type="entry name" value="alpha/beta-Hydrolases"/>
    <property type="match status" value="1"/>
</dbReference>
<evidence type="ECO:0000256" key="2">
    <source>
        <dbReference type="ARBA" id="ARBA00006432"/>
    </source>
</evidence>
<dbReference type="InterPro" id="IPR020845">
    <property type="entry name" value="AMP-binding_CS"/>
</dbReference>
<evidence type="ECO:0000313" key="7">
    <source>
        <dbReference type="EMBL" id="MUN36835.1"/>
    </source>
</evidence>
<dbReference type="SMART" id="SM00823">
    <property type="entry name" value="PKS_PP"/>
    <property type="match status" value="3"/>
</dbReference>
<feature type="domain" description="Carrier" evidence="6">
    <location>
        <begin position="3064"/>
        <end position="3139"/>
    </location>
</feature>
<dbReference type="CDD" id="cd19540">
    <property type="entry name" value="LCL_NRPS-like"/>
    <property type="match status" value="3"/>
</dbReference>
<dbReference type="InterPro" id="IPR020802">
    <property type="entry name" value="TesA-like"/>
</dbReference>
<dbReference type="GO" id="GO:0043041">
    <property type="term" value="P:amino acid activation for nonribosomal peptide biosynthetic process"/>
    <property type="evidence" value="ECO:0007669"/>
    <property type="project" value="TreeGrafter"/>
</dbReference>
<dbReference type="SUPFAM" id="SSF47336">
    <property type="entry name" value="ACP-like"/>
    <property type="match status" value="3"/>
</dbReference>
<dbReference type="GO" id="GO:0003824">
    <property type="term" value="F:catalytic activity"/>
    <property type="evidence" value="ECO:0007669"/>
    <property type="project" value="InterPro"/>
</dbReference>
<dbReference type="GO" id="GO:0031177">
    <property type="term" value="F:phosphopantetheine binding"/>
    <property type="evidence" value="ECO:0007669"/>
    <property type="project" value="InterPro"/>
</dbReference>
<dbReference type="PROSITE" id="PS00012">
    <property type="entry name" value="PHOSPHOPANTETHEINE"/>
    <property type="match status" value="1"/>
</dbReference>
<feature type="compositionally biased region" description="Polar residues" evidence="5">
    <location>
        <begin position="2852"/>
        <end position="2862"/>
    </location>
</feature>
<feature type="region of interest" description="Disordered" evidence="5">
    <location>
        <begin position="2852"/>
        <end position="2876"/>
    </location>
</feature>
<dbReference type="InterPro" id="IPR045851">
    <property type="entry name" value="AMP-bd_C_sf"/>
</dbReference>
<dbReference type="Gene3D" id="3.40.50.980">
    <property type="match status" value="6"/>
</dbReference>
<dbReference type="GO" id="GO:0005829">
    <property type="term" value="C:cytosol"/>
    <property type="evidence" value="ECO:0007669"/>
    <property type="project" value="TreeGrafter"/>
</dbReference>
<protein>
    <submittedName>
        <fullName evidence="7">Amino acid adenylation domain-containing protein</fullName>
    </submittedName>
</protein>
<dbReference type="PROSITE" id="PS50075">
    <property type="entry name" value="CARRIER"/>
    <property type="match status" value="3"/>
</dbReference>
<evidence type="ECO:0000313" key="8">
    <source>
        <dbReference type="Proteomes" id="UP000432015"/>
    </source>
</evidence>
<evidence type="ECO:0000256" key="4">
    <source>
        <dbReference type="ARBA" id="ARBA00022553"/>
    </source>
</evidence>
<dbReference type="Gene3D" id="1.10.1200.10">
    <property type="entry name" value="ACP-like"/>
    <property type="match status" value="2"/>
</dbReference>
<dbReference type="PANTHER" id="PTHR45527:SF1">
    <property type="entry name" value="FATTY ACID SYNTHASE"/>
    <property type="match status" value="1"/>
</dbReference>
<evidence type="ECO:0000256" key="1">
    <source>
        <dbReference type="ARBA" id="ARBA00001957"/>
    </source>
</evidence>
<dbReference type="FunFam" id="2.30.38.10:FF:000001">
    <property type="entry name" value="Non-ribosomal peptide synthetase PvdI"/>
    <property type="match status" value="3"/>
</dbReference>
<dbReference type="CDD" id="cd05930">
    <property type="entry name" value="A_NRPS"/>
    <property type="match status" value="1"/>
</dbReference>
<dbReference type="Pfam" id="PF00668">
    <property type="entry name" value="Condensation"/>
    <property type="match status" value="3"/>
</dbReference>
<keyword evidence="3" id="KW-0596">Phosphopantetheine</keyword>
<gene>
    <name evidence="7" type="ORF">GNZ18_09520</name>
</gene>
<dbReference type="InterPro" id="IPR036736">
    <property type="entry name" value="ACP-like_sf"/>
</dbReference>
<keyword evidence="4" id="KW-0597">Phosphoprotein</keyword>
<dbReference type="Gene3D" id="2.30.38.10">
    <property type="entry name" value="Luciferase, Domain 3"/>
    <property type="match status" value="3"/>
</dbReference>
<dbReference type="InterPro" id="IPR001031">
    <property type="entry name" value="Thioesterase"/>
</dbReference>
<dbReference type="InterPro" id="IPR009081">
    <property type="entry name" value="PP-bd_ACP"/>
</dbReference>
<feature type="domain" description="Carrier" evidence="6">
    <location>
        <begin position="954"/>
        <end position="1029"/>
    </location>
</feature>
<dbReference type="Proteomes" id="UP000432015">
    <property type="component" value="Unassembled WGS sequence"/>
</dbReference>
<dbReference type="GO" id="GO:0044550">
    <property type="term" value="P:secondary metabolite biosynthetic process"/>
    <property type="evidence" value="ECO:0007669"/>
    <property type="project" value="UniProtKB-ARBA"/>
</dbReference>
<dbReference type="PANTHER" id="PTHR45527">
    <property type="entry name" value="NONRIBOSOMAL PEPTIDE SYNTHETASE"/>
    <property type="match status" value="1"/>
</dbReference>
<evidence type="ECO:0000256" key="3">
    <source>
        <dbReference type="ARBA" id="ARBA00022450"/>
    </source>
</evidence>
<proteinExistence type="inferred from homology"/>
<dbReference type="NCBIfam" id="TIGR01733">
    <property type="entry name" value="AA-adenyl-dom"/>
    <property type="match status" value="3"/>
</dbReference>
<dbReference type="EMBL" id="WOFH01000003">
    <property type="protein sequence ID" value="MUN36835.1"/>
    <property type="molecule type" value="Genomic_DNA"/>
</dbReference>
<dbReference type="InterPro" id="IPR006162">
    <property type="entry name" value="Ppantetheine_attach_site"/>
</dbReference>
<dbReference type="InterPro" id="IPR029058">
    <property type="entry name" value="AB_hydrolase_fold"/>
</dbReference>
<dbReference type="Pfam" id="PF00975">
    <property type="entry name" value="Thioesterase"/>
    <property type="match status" value="1"/>
</dbReference>
<keyword evidence="8" id="KW-1185">Reference proteome</keyword>
<dbReference type="SUPFAM" id="SSF56801">
    <property type="entry name" value="Acetyl-CoA synthetase-like"/>
    <property type="match status" value="3"/>
</dbReference>
<evidence type="ECO:0000256" key="5">
    <source>
        <dbReference type="SAM" id="MobiDB-lite"/>
    </source>
</evidence>
<dbReference type="Pfam" id="PF13193">
    <property type="entry name" value="AMP-binding_C"/>
    <property type="match status" value="3"/>
</dbReference>
<dbReference type="Gene3D" id="3.30.559.30">
    <property type="entry name" value="Nonribosomal peptide synthetase, condensation domain"/>
    <property type="match status" value="3"/>
</dbReference>
<dbReference type="NCBIfam" id="NF003417">
    <property type="entry name" value="PRK04813.1"/>
    <property type="match status" value="3"/>
</dbReference>
<dbReference type="SUPFAM" id="SSF52777">
    <property type="entry name" value="CoA-dependent acyltransferases"/>
    <property type="match status" value="6"/>
</dbReference>
<reference evidence="7 8" key="1">
    <citation type="submission" date="2019-11" db="EMBL/GenBank/DDBJ databases">
        <authorList>
            <person name="Cao P."/>
        </authorList>
    </citation>
    <scope>NUCLEOTIDE SEQUENCE [LARGE SCALE GENOMIC DNA]</scope>
    <source>
        <strain evidence="7 8">NEAU-AAG5</strain>
    </source>
</reference>
<dbReference type="FunFam" id="1.10.1200.10:FF:000005">
    <property type="entry name" value="Nonribosomal peptide synthetase 1"/>
    <property type="match status" value="1"/>
</dbReference>
<dbReference type="Pfam" id="PF00501">
    <property type="entry name" value="AMP-binding"/>
    <property type="match status" value="3"/>
</dbReference>
<dbReference type="InterPro" id="IPR023213">
    <property type="entry name" value="CAT-like_dom_sf"/>
</dbReference>
<feature type="domain" description="Carrier" evidence="6">
    <location>
        <begin position="2008"/>
        <end position="2083"/>
    </location>
</feature>
<dbReference type="GO" id="GO:0008610">
    <property type="term" value="P:lipid biosynthetic process"/>
    <property type="evidence" value="ECO:0007669"/>
    <property type="project" value="UniProtKB-ARBA"/>
</dbReference>
<dbReference type="Gene3D" id="3.30.300.30">
    <property type="match status" value="3"/>
</dbReference>
<dbReference type="FunFam" id="3.40.50.12780:FF:000012">
    <property type="entry name" value="Non-ribosomal peptide synthetase"/>
    <property type="match status" value="1"/>
</dbReference>
<dbReference type="InterPro" id="IPR020806">
    <property type="entry name" value="PKS_PP-bd"/>
</dbReference>
<comment type="caution">
    <text evidence="7">The sequence shown here is derived from an EMBL/GenBank/DDBJ whole genome shotgun (WGS) entry which is preliminary data.</text>
</comment>